<dbReference type="STRING" id="10116.ENSRNOP00000073318"/>
<dbReference type="CTD" id="1069"/>
<keyword evidence="4" id="KW-0106">Calcium</keyword>
<dbReference type="HOGENOM" id="CLU_061288_18_2_1"/>
<dbReference type="GO" id="GO:0005929">
    <property type="term" value="C:cilium"/>
    <property type="evidence" value="ECO:0000266"/>
    <property type="project" value="RGD"/>
</dbReference>
<dbReference type="GO" id="GO:0097386">
    <property type="term" value="C:glial cell projection"/>
    <property type="evidence" value="ECO:0000266"/>
    <property type="project" value="RGD"/>
</dbReference>
<dbReference type="GO" id="GO:0097729">
    <property type="term" value="C:9+2 motile cilium"/>
    <property type="evidence" value="ECO:0000266"/>
    <property type="project" value="RGD"/>
</dbReference>
<dbReference type="SMART" id="SM00054">
    <property type="entry name" value="EFh"/>
    <property type="match status" value="4"/>
</dbReference>
<dbReference type="Reactome" id="R-RNO-2565942">
    <property type="pathway name" value="Regulation of PLK1 Activity at G2/M Transition"/>
</dbReference>
<dbReference type="GO" id="GO:0007283">
    <property type="term" value="P:spermatogenesis"/>
    <property type="evidence" value="ECO:0000266"/>
    <property type="project" value="RGD"/>
</dbReference>
<dbReference type="Reactome" id="R-RNO-5696394">
    <property type="pathway name" value="DNA Damage Recognition in GG-NER"/>
</dbReference>
<dbReference type="OMA" id="HPGLTQQ"/>
<feature type="domain" description="EF-hand" evidence="5">
    <location>
        <begin position="227"/>
        <end position="262"/>
    </location>
</feature>
<dbReference type="RGD" id="620247">
    <property type="gene designation" value="Cetn2"/>
</dbReference>
<reference evidence="6" key="4">
    <citation type="submission" date="2025-09" db="UniProtKB">
        <authorList>
            <consortium name="Ensembl"/>
        </authorList>
    </citation>
    <scope>IDENTIFICATION</scope>
    <source>
        <strain evidence="6">Brown Norway</strain>
    </source>
</reference>
<feature type="domain" description="EF-hand" evidence="5">
    <location>
        <begin position="300"/>
        <end position="335"/>
    </location>
</feature>
<dbReference type="PROSITE" id="PS50222">
    <property type="entry name" value="EF_HAND_2"/>
    <property type="match status" value="4"/>
</dbReference>
<comment type="similarity">
    <text evidence="1">Belongs to the centrin family.</text>
</comment>
<dbReference type="jPOST" id="G3V9W0"/>
<dbReference type="VEuPathDB" id="HostDB:ENSRNOG00000059593"/>
<evidence type="ECO:0000256" key="3">
    <source>
        <dbReference type="ARBA" id="ARBA00022737"/>
    </source>
</evidence>
<dbReference type="AGR" id="RGD:620247"/>
<dbReference type="GO" id="GO:0045177">
    <property type="term" value="C:apical part of cell"/>
    <property type="evidence" value="ECO:0000266"/>
    <property type="project" value="RGD"/>
</dbReference>
<dbReference type="GO" id="GO:0006289">
    <property type="term" value="P:nucleotide-excision repair"/>
    <property type="evidence" value="ECO:0000266"/>
    <property type="project" value="RGD"/>
</dbReference>
<evidence type="ECO:0000256" key="2">
    <source>
        <dbReference type="ARBA" id="ARBA00022723"/>
    </source>
</evidence>
<dbReference type="GO" id="GO:0005509">
    <property type="term" value="F:calcium ion binding"/>
    <property type="evidence" value="ECO:0000318"/>
    <property type="project" value="GO_Central"/>
</dbReference>
<dbReference type="OrthoDB" id="343296at2759"/>
<gene>
    <name evidence="6 8" type="primary">Cetn2</name>
</gene>
<dbReference type="GeneTree" id="ENSGT00940000155935"/>
<evidence type="ECO:0000259" key="5">
    <source>
        <dbReference type="PROSITE" id="PS50222"/>
    </source>
</evidence>
<evidence type="ECO:0000256" key="1">
    <source>
        <dbReference type="ARBA" id="ARBA00005253"/>
    </source>
</evidence>
<dbReference type="GO" id="GO:0032465">
    <property type="term" value="P:regulation of cytokinesis"/>
    <property type="evidence" value="ECO:0000266"/>
    <property type="project" value="RGD"/>
</dbReference>
<dbReference type="GO" id="GO:0044615">
    <property type="term" value="C:nuclear pore nuclear basket"/>
    <property type="evidence" value="ECO:0000266"/>
    <property type="project" value="RGD"/>
</dbReference>
<dbReference type="KEGG" id="rno:84593"/>
<dbReference type="GO" id="GO:0000226">
    <property type="term" value="P:microtubule cytoskeleton organization"/>
    <property type="evidence" value="ECO:0000318"/>
    <property type="project" value="GO_Central"/>
</dbReference>
<evidence type="ECO:0000256" key="4">
    <source>
        <dbReference type="ARBA" id="ARBA00022837"/>
    </source>
</evidence>
<feature type="domain" description="EF-hand" evidence="5">
    <location>
        <begin position="191"/>
        <end position="226"/>
    </location>
</feature>
<dbReference type="Reactome" id="R-RNO-3108214">
    <property type="pathway name" value="SUMOylation of DNA damage response and repair proteins"/>
</dbReference>
<evidence type="ECO:0000313" key="6">
    <source>
        <dbReference type="Ensembl" id="ENSRNOP00000073318.3"/>
    </source>
</evidence>
<dbReference type="GO" id="GO:0008017">
    <property type="term" value="F:microtubule binding"/>
    <property type="evidence" value="ECO:0000266"/>
    <property type="project" value="RGD"/>
</dbReference>
<accession>G3V9W0</accession>
<keyword evidence="2" id="KW-0479">Metal-binding</keyword>
<organism evidence="6 7">
    <name type="scientific">Rattus norvegicus</name>
    <name type="common">Rat</name>
    <dbReference type="NCBI Taxonomy" id="10116"/>
    <lineage>
        <taxon>Eukaryota</taxon>
        <taxon>Metazoa</taxon>
        <taxon>Chordata</taxon>
        <taxon>Craniata</taxon>
        <taxon>Vertebrata</taxon>
        <taxon>Euteleostomi</taxon>
        <taxon>Mammalia</taxon>
        <taxon>Eutheria</taxon>
        <taxon>Euarchontoglires</taxon>
        <taxon>Glires</taxon>
        <taxon>Rodentia</taxon>
        <taxon>Myomorpha</taxon>
        <taxon>Muroidea</taxon>
        <taxon>Muridae</taxon>
        <taxon>Murinae</taxon>
        <taxon>Rattus</taxon>
    </lineage>
</organism>
<name>G3V9W0_RAT</name>
<dbReference type="GO" id="GO:0005634">
    <property type="term" value="C:nucleus"/>
    <property type="evidence" value="ECO:0000318"/>
    <property type="project" value="GO_Central"/>
</dbReference>
<protein>
    <submittedName>
        <fullName evidence="6">Centrin 2</fullName>
    </submittedName>
</protein>
<reference evidence="9" key="1">
    <citation type="journal article" date="2012" name="Nat. Commun.">
        <title>Quantitative maps of protein phosphorylation sites across 14 different rat organs and tissues.</title>
        <authorList>
            <person name="Lundby A."/>
            <person name="Secher A."/>
            <person name="Lage K."/>
            <person name="Nordsborg N.B."/>
            <person name="Dmytriyev A."/>
            <person name="Lundby C."/>
            <person name="Olsen J.V."/>
        </authorList>
    </citation>
    <scope>IDENTIFICATION BY MASS SPECTROMETRY [LARGE SCALE ANALYSIS]</scope>
</reference>
<dbReference type="GO" id="GO:0007099">
    <property type="term" value="P:centriole replication"/>
    <property type="evidence" value="ECO:0000266"/>
    <property type="project" value="RGD"/>
</dbReference>
<dbReference type="Reactome" id="R-RNO-5696395">
    <property type="pathway name" value="Formation of Incision Complex in GG-NER"/>
</dbReference>
<dbReference type="PROSITE" id="PS00039">
    <property type="entry name" value="DEAD_ATP_HELICASE"/>
    <property type="match status" value="1"/>
</dbReference>
<dbReference type="InterPro" id="IPR050145">
    <property type="entry name" value="Centrin_CML-like"/>
</dbReference>
<sequence length="335" mass="38033">MFCVPNSVLERPTHSLALPPGSVTYTQQPPRANPQLLPGLDTQTIDLSLQATGNQRTPAEYQPPFSTELYEPTISRASFIMLIGLARLWRSQLTLTARFCPMRPIFGCLRIALWPLGVLCQVSPTSSFPNQWEAGCARREQWESRQGREYAVDLTTGGSVCWVMASNFKKTNMASSAQRKRMSPKPELTEEQKQEIREAFDLFDADGTGTIDMKELKVAMRALGFEPKKEEIKKMISEIDKEGTGKMNFSDFLTVMTQKMSEKDTKEEILKAFKLFDDDETGKISFKNLKRVAKELGENLTDEELQEMIDEADRDGDGEVNEQEFLRIMKKTSLY</sequence>
<dbReference type="Ensembl" id="ENSRNOT00000078929.3">
    <property type="protein sequence ID" value="ENSRNOP00000073318.3"/>
    <property type="gene ID" value="ENSRNOG00000059593.3"/>
</dbReference>
<dbReference type="PANTHER" id="PTHR23050">
    <property type="entry name" value="CALCIUM BINDING PROTEIN"/>
    <property type="match status" value="1"/>
</dbReference>
<feature type="domain" description="EF-hand" evidence="5">
    <location>
        <begin position="264"/>
        <end position="299"/>
    </location>
</feature>
<evidence type="ECO:0000313" key="7">
    <source>
        <dbReference type="Proteomes" id="UP000002494"/>
    </source>
</evidence>
<dbReference type="Reactome" id="R-RNO-5620912">
    <property type="pathway name" value="Anchoring of the basal body to the plasma membrane"/>
</dbReference>
<dbReference type="FunCoup" id="G3V9W0">
    <property type="interactions" value="1118"/>
</dbReference>
<dbReference type="GO" id="GO:0031683">
    <property type="term" value="F:G-protein beta/gamma-subunit complex binding"/>
    <property type="evidence" value="ECO:0000266"/>
    <property type="project" value="RGD"/>
</dbReference>
<reference evidence="6" key="3">
    <citation type="submission" date="2025-08" db="UniProtKB">
        <authorList>
            <consortium name="Ensembl"/>
        </authorList>
    </citation>
    <scope>IDENTIFICATION</scope>
    <source>
        <strain evidence="6">Brown Norway</strain>
    </source>
</reference>
<keyword evidence="7" id="KW-1185">Reference proteome</keyword>
<dbReference type="GO" id="GO:0071942">
    <property type="term" value="C:XPC complex"/>
    <property type="evidence" value="ECO:0000266"/>
    <property type="project" value="RGD"/>
</dbReference>
<dbReference type="GO" id="GO:0032391">
    <property type="term" value="C:photoreceptor connecting cilium"/>
    <property type="evidence" value="ECO:0000266"/>
    <property type="project" value="RGD"/>
</dbReference>
<dbReference type="Reactome" id="R-RNO-380320">
    <property type="pathway name" value="Recruitment of NuMA to mitotic centrosomes"/>
</dbReference>
<dbReference type="Gene3D" id="1.10.238.10">
    <property type="entry name" value="EF-hand"/>
    <property type="match status" value="3"/>
</dbReference>
<dbReference type="InterPro" id="IPR018247">
    <property type="entry name" value="EF_Hand_1_Ca_BS"/>
</dbReference>
<proteinExistence type="evidence at protein level"/>
<dbReference type="InterPro" id="IPR011992">
    <property type="entry name" value="EF-hand-dom_pair"/>
</dbReference>
<keyword evidence="3" id="KW-0677">Repeat</keyword>
<dbReference type="Reactome" id="R-RNO-380284">
    <property type="pathway name" value="Loss of proteins required for interphase microtubule organization from the centrosome"/>
</dbReference>
<dbReference type="InterPro" id="IPR000629">
    <property type="entry name" value="RNA-helicase_DEAD-box_CS"/>
</dbReference>
<dbReference type="PaxDb" id="10116-ENSRNOP00000061564"/>
<dbReference type="Reactome" id="R-RNO-380259">
    <property type="pathway name" value="Loss of Nlp from mitotic centrosomes"/>
</dbReference>
<dbReference type="Reactome" id="R-RNO-8854518">
    <property type="pathway name" value="AURKA Activation by TPX2"/>
</dbReference>
<dbReference type="InterPro" id="IPR002048">
    <property type="entry name" value="EF_hand_dom"/>
</dbReference>
<dbReference type="PhosphoSitePlus" id="G3V9W0"/>
<dbReference type="Reactome" id="R-RNO-380270">
    <property type="pathway name" value="Recruitment of mitotic centrosome proteins and complexes"/>
</dbReference>
<dbReference type="Proteomes" id="UP000002494">
    <property type="component" value="Chromosome X"/>
</dbReference>
<reference evidence="6" key="2">
    <citation type="submission" date="2024-01" db="EMBL/GenBank/DDBJ databases">
        <title>GRCr8: a new rat reference genome assembly contstructed from accurate long reads and long range scaffolding.</title>
        <authorList>
            <person name="Doris P.A."/>
            <person name="Kalbfleisch T."/>
            <person name="Li K."/>
            <person name="Howe K."/>
            <person name="Wood J."/>
        </authorList>
    </citation>
    <scope>NUCLEOTIDE SEQUENCE [LARGE SCALE GENOMIC DNA]</scope>
    <source>
        <strain evidence="6">Brown Norway</strain>
    </source>
</reference>
<dbReference type="Pfam" id="PF13499">
    <property type="entry name" value="EF-hand_7"/>
    <property type="match status" value="2"/>
</dbReference>
<dbReference type="GO" id="GO:0005813">
    <property type="term" value="C:centrosome"/>
    <property type="evidence" value="ECO:0000314"/>
    <property type="project" value="RGD"/>
</dbReference>
<evidence type="ECO:0007829" key="9">
    <source>
        <dbReference type="PubMed" id="22673903"/>
    </source>
</evidence>
<dbReference type="AlphaFoldDB" id="G3V9W0"/>
<dbReference type="Bgee" id="ENSRNOG00000059593">
    <property type="expression patterns" value="Expressed in Ammon's horn and 20 other cell types or tissues"/>
</dbReference>
<dbReference type="SUPFAM" id="SSF47473">
    <property type="entry name" value="EF-hand"/>
    <property type="match status" value="1"/>
</dbReference>
<dbReference type="GO" id="GO:0036064">
    <property type="term" value="C:ciliary basal body"/>
    <property type="evidence" value="ECO:0000266"/>
    <property type="project" value="RGD"/>
</dbReference>
<evidence type="ECO:0000313" key="8">
    <source>
        <dbReference type="RGD" id="620247"/>
    </source>
</evidence>
<dbReference type="GO" id="GO:0005814">
    <property type="term" value="C:centriole"/>
    <property type="evidence" value="ECO:0000266"/>
    <property type="project" value="RGD"/>
</dbReference>
<dbReference type="CDD" id="cd00051">
    <property type="entry name" value="EFh"/>
    <property type="match status" value="2"/>
</dbReference>
<dbReference type="GO" id="GO:0070390">
    <property type="term" value="C:transcription export complex 2"/>
    <property type="evidence" value="ECO:0000266"/>
    <property type="project" value="RGD"/>
</dbReference>
<dbReference type="PROSITE" id="PS00018">
    <property type="entry name" value="EF_HAND_1"/>
    <property type="match status" value="2"/>
</dbReference>
<dbReference type="GO" id="GO:0032795">
    <property type="term" value="F:heterotrimeric G-protein binding"/>
    <property type="evidence" value="ECO:0000266"/>
    <property type="project" value="RGD"/>
</dbReference>
<dbReference type="eggNOG" id="KOG0028">
    <property type="taxonomic scope" value="Eukaryota"/>
</dbReference>